<dbReference type="EMBL" id="JNAD02000013">
    <property type="protein sequence ID" value="RKM92592.1"/>
    <property type="molecule type" value="Genomic_DNA"/>
</dbReference>
<sequence>MLFAEPADIYDDPDQPDQWDQWAWRYGYFELLYTPGIKTLSLSRGPKYSVNPERCCRRCHGTGYLPWSERTTPDDAATPSVRCPTCPTHRTLFEHLPLRPPHFFDWLRHRFGARRRTADHPPAPHEGTRPDGAGGYDDEPPF</sequence>
<evidence type="ECO:0000313" key="2">
    <source>
        <dbReference type="EMBL" id="RKM92592.1"/>
    </source>
</evidence>
<dbReference type="RefSeq" id="WP_105165641.1">
    <property type="nucleotide sequence ID" value="NZ_JNAD02000013.1"/>
</dbReference>
<proteinExistence type="predicted"/>
<dbReference type="OrthoDB" id="9935813at2"/>
<comment type="caution">
    <text evidence="2">The sequence shown here is derived from an EMBL/GenBank/DDBJ whole genome shotgun (WGS) entry which is preliminary data.</text>
</comment>
<gene>
    <name evidence="2" type="ORF">SFRA_024715</name>
</gene>
<accession>A0A3M8EX65</accession>
<name>A0A3M8EX65_9ACTN</name>
<evidence type="ECO:0000256" key="1">
    <source>
        <dbReference type="SAM" id="MobiDB-lite"/>
    </source>
</evidence>
<dbReference type="AlphaFoldDB" id="A0A3M8EX65"/>
<feature type="region of interest" description="Disordered" evidence="1">
    <location>
        <begin position="115"/>
        <end position="142"/>
    </location>
</feature>
<reference evidence="2 3" key="1">
    <citation type="journal article" date="2014" name="Genome Announc.">
        <title>Draft Genome Sequence of Streptomyces fradiae ATCC 19609, a Strain Highly Sensitive to Antibiotics.</title>
        <authorList>
            <person name="Bekker O.B."/>
            <person name="Klimina K.M."/>
            <person name="Vatlin A.A."/>
            <person name="Zakharevich N.V."/>
            <person name="Kasianov A.S."/>
            <person name="Danilenko V.N."/>
        </authorList>
    </citation>
    <scope>NUCLEOTIDE SEQUENCE [LARGE SCALE GENOMIC DNA]</scope>
    <source>
        <strain evidence="2 3">ATCC 19609</strain>
    </source>
</reference>
<organism evidence="2 3">
    <name type="scientific">Streptomyces xinghaiensis</name>
    <dbReference type="NCBI Taxonomy" id="1038928"/>
    <lineage>
        <taxon>Bacteria</taxon>
        <taxon>Bacillati</taxon>
        <taxon>Actinomycetota</taxon>
        <taxon>Actinomycetes</taxon>
        <taxon>Kitasatosporales</taxon>
        <taxon>Streptomycetaceae</taxon>
        <taxon>Streptomyces</taxon>
    </lineage>
</organism>
<dbReference type="Proteomes" id="UP000028058">
    <property type="component" value="Unassembled WGS sequence"/>
</dbReference>
<evidence type="ECO:0000313" key="3">
    <source>
        <dbReference type="Proteomes" id="UP000028058"/>
    </source>
</evidence>
<protein>
    <submittedName>
        <fullName evidence="2">Uncharacterized protein</fullName>
    </submittedName>
</protein>
<keyword evidence="3" id="KW-1185">Reference proteome</keyword>
<feature type="compositionally biased region" description="Basic and acidic residues" evidence="1">
    <location>
        <begin position="116"/>
        <end position="129"/>
    </location>
</feature>